<evidence type="ECO:0000313" key="2">
    <source>
        <dbReference type="Proteomes" id="UP000268048"/>
    </source>
</evidence>
<organism evidence="1 2">
    <name type="scientific">Pseudomonas chlororaphis</name>
    <dbReference type="NCBI Taxonomy" id="587753"/>
    <lineage>
        <taxon>Bacteria</taxon>
        <taxon>Pseudomonadati</taxon>
        <taxon>Pseudomonadota</taxon>
        <taxon>Gammaproteobacteria</taxon>
        <taxon>Pseudomonadales</taxon>
        <taxon>Pseudomonadaceae</taxon>
        <taxon>Pseudomonas</taxon>
    </lineage>
</organism>
<protein>
    <submittedName>
        <fullName evidence="1">Uncharacterized protein</fullName>
    </submittedName>
</protein>
<gene>
    <name evidence="1" type="ORF">C4K04_1714</name>
</gene>
<dbReference type="Proteomes" id="UP000268048">
    <property type="component" value="Chromosome"/>
</dbReference>
<dbReference type="AlphaFoldDB" id="A0A3G7TM08"/>
<evidence type="ECO:0000313" key="1">
    <source>
        <dbReference type="EMBL" id="AZE47402.1"/>
    </source>
</evidence>
<sequence length="46" mass="4809">MQFCADSEGGRLFNRKIAIARAPSLGNTLALLKKGPLNGLLKGVAP</sequence>
<name>A0A3G7TM08_9PSED</name>
<proteinExistence type="predicted"/>
<dbReference type="EMBL" id="CP027753">
    <property type="protein sequence ID" value="AZE47402.1"/>
    <property type="molecule type" value="Genomic_DNA"/>
</dbReference>
<accession>A0A3G7TM08</accession>
<reference evidence="1 2" key="1">
    <citation type="submission" date="2018-03" db="EMBL/GenBank/DDBJ databases">
        <title>Diversity of phytobeneficial traits revealed by whole-genome analysis of worldwide-isolated phenazine-producing Pseudomonas spp.</title>
        <authorList>
            <person name="Biessy A."/>
            <person name="Novinscak A."/>
            <person name="Blom J."/>
            <person name="Leger G."/>
            <person name="Thomashow L.S."/>
            <person name="Cazorla F.M."/>
            <person name="Josic D."/>
            <person name="Filion M."/>
        </authorList>
    </citation>
    <scope>NUCLEOTIDE SEQUENCE [LARGE SCALE GENOMIC DNA]</scope>
    <source>
        <strain evidence="1 2">B25</strain>
    </source>
</reference>